<name>A0A6J1LBT0_DROHY</name>
<dbReference type="AlphaFoldDB" id="A0A6J1LBT0"/>
<keyword evidence="1" id="KW-0812">Transmembrane</keyword>
<sequence length="215" mass="24920">MSAALLRNTFKCINLRLNTTAFTKRNICTSPLRCKWRNTGSADVERTLLKRDNLPAHYQLIYRAPLEKYVTWTKNVSTFTVSVIALIAGYQLATSINFMNLVRKIDVGVLVSNEADLYFFAAGFVLINLAIRIFVFKYPLRIYKSGDKYVAVFGSQMPVGTVKHYFQRGQIAEYKNVLNPWSHVIFKLDKRSSMLMIDYFKTPSEFHEMFQERQT</sequence>
<reference evidence="3" key="1">
    <citation type="submission" date="2025-08" db="UniProtKB">
        <authorList>
            <consortium name="RefSeq"/>
        </authorList>
    </citation>
    <scope>IDENTIFICATION</scope>
    <source>
        <strain evidence="3">15085-1641.00</strain>
        <tissue evidence="3">Whole body</tissue>
    </source>
</reference>
<dbReference type="KEGG" id="dhe:111593843"/>
<dbReference type="RefSeq" id="XP_023162655.2">
    <property type="nucleotide sequence ID" value="XM_023306887.2"/>
</dbReference>
<accession>A0A6J1LBT0</accession>
<feature type="transmembrane region" description="Helical" evidence="1">
    <location>
        <begin position="76"/>
        <end position="97"/>
    </location>
</feature>
<keyword evidence="2" id="KW-1185">Reference proteome</keyword>
<feature type="transmembrane region" description="Helical" evidence="1">
    <location>
        <begin position="117"/>
        <end position="135"/>
    </location>
</feature>
<organism evidence="2 3">
    <name type="scientific">Drosophila hydei</name>
    <name type="common">Fruit fly</name>
    <dbReference type="NCBI Taxonomy" id="7224"/>
    <lineage>
        <taxon>Eukaryota</taxon>
        <taxon>Metazoa</taxon>
        <taxon>Ecdysozoa</taxon>
        <taxon>Arthropoda</taxon>
        <taxon>Hexapoda</taxon>
        <taxon>Insecta</taxon>
        <taxon>Pterygota</taxon>
        <taxon>Neoptera</taxon>
        <taxon>Endopterygota</taxon>
        <taxon>Diptera</taxon>
        <taxon>Brachycera</taxon>
        <taxon>Muscomorpha</taxon>
        <taxon>Ephydroidea</taxon>
        <taxon>Drosophilidae</taxon>
        <taxon>Drosophila</taxon>
    </lineage>
</organism>
<dbReference type="OMA" id="MEYYLSA"/>
<dbReference type="GeneID" id="111593843"/>
<dbReference type="Proteomes" id="UP000504633">
    <property type="component" value="Unplaced"/>
</dbReference>
<protein>
    <submittedName>
        <fullName evidence="3">Uncharacterized protein LOC111593843</fullName>
    </submittedName>
</protein>
<dbReference type="OrthoDB" id="7407406at2759"/>
<evidence type="ECO:0000313" key="2">
    <source>
        <dbReference type="Proteomes" id="UP000504633"/>
    </source>
</evidence>
<keyword evidence="1" id="KW-1133">Transmembrane helix</keyword>
<keyword evidence="1" id="KW-0472">Membrane</keyword>
<gene>
    <name evidence="3" type="primary">LOC111593843</name>
</gene>
<evidence type="ECO:0000313" key="3">
    <source>
        <dbReference type="RefSeq" id="XP_023162655.2"/>
    </source>
</evidence>
<proteinExistence type="predicted"/>
<evidence type="ECO:0000256" key="1">
    <source>
        <dbReference type="SAM" id="Phobius"/>
    </source>
</evidence>